<dbReference type="InterPro" id="IPR013324">
    <property type="entry name" value="RNA_pol_sigma_r3/r4-like"/>
</dbReference>
<dbReference type="PANTHER" id="PTHR43133">
    <property type="entry name" value="RNA POLYMERASE ECF-TYPE SIGMA FACTO"/>
    <property type="match status" value="1"/>
</dbReference>
<dbReference type="Proteomes" id="UP000294830">
    <property type="component" value="Unassembled WGS sequence"/>
</dbReference>
<dbReference type="Gene3D" id="1.10.1740.10">
    <property type="match status" value="1"/>
</dbReference>
<dbReference type="InterPro" id="IPR014327">
    <property type="entry name" value="RNA_pol_sigma70_bacteroid"/>
</dbReference>
<reference evidence="7 8" key="1">
    <citation type="submission" date="2019-03" db="EMBL/GenBank/DDBJ databases">
        <title>Genomic Encyclopedia of Archaeal and Bacterial Type Strains, Phase II (KMG-II): from individual species to whole genera.</title>
        <authorList>
            <person name="Goeker M."/>
        </authorList>
    </citation>
    <scope>NUCLEOTIDE SEQUENCE [LARGE SCALE GENOMIC DNA]</scope>
    <source>
        <strain evidence="7 8">RL-C</strain>
    </source>
</reference>
<evidence type="ECO:0000313" key="7">
    <source>
        <dbReference type="EMBL" id="TCN68877.1"/>
    </source>
</evidence>
<evidence type="ECO:0000256" key="1">
    <source>
        <dbReference type="ARBA" id="ARBA00010641"/>
    </source>
</evidence>
<dbReference type="GO" id="GO:0003677">
    <property type="term" value="F:DNA binding"/>
    <property type="evidence" value="ECO:0007669"/>
    <property type="project" value="InterPro"/>
</dbReference>
<dbReference type="InterPro" id="IPR014284">
    <property type="entry name" value="RNA_pol_sigma-70_dom"/>
</dbReference>
<dbReference type="InterPro" id="IPR036388">
    <property type="entry name" value="WH-like_DNA-bd_sf"/>
</dbReference>
<keyword evidence="4" id="KW-0804">Transcription</keyword>
<organism evidence="7 8">
    <name type="scientific">Acetobacteroides hydrogenigenes</name>
    <dbReference type="NCBI Taxonomy" id="979970"/>
    <lineage>
        <taxon>Bacteria</taxon>
        <taxon>Pseudomonadati</taxon>
        <taxon>Bacteroidota</taxon>
        <taxon>Bacteroidia</taxon>
        <taxon>Bacteroidales</taxon>
        <taxon>Rikenellaceae</taxon>
        <taxon>Acetobacteroides</taxon>
    </lineage>
</organism>
<evidence type="ECO:0000256" key="4">
    <source>
        <dbReference type="ARBA" id="ARBA00023163"/>
    </source>
</evidence>
<dbReference type="Pfam" id="PF08281">
    <property type="entry name" value="Sigma70_r4_2"/>
    <property type="match status" value="1"/>
</dbReference>
<gene>
    <name evidence="7" type="ORF">CLV25_10579</name>
</gene>
<dbReference type="Pfam" id="PF04542">
    <property type="entry name" value="Sigma70_r2"/>
    <property type="match status" value="1"/>
</dbReference>
<dbReference type="PANTHER" id="PTHR43133:SF46">
    <property type="entry name" value="RNA POLYMERASE SIGMA-70 FACTOR ECF SUBFAMILY"/>
    <property type="match status" value="1"/>
</dbReference>
<dbReference type="InterPro" id="IPR013249">
    <property type="entry name" value="RNA_pol_sigma70_r4_t2"/>
</dbReference>
<comment type="caution">
    <text evidence="7">The sequence shown here is derived from an EMBL/GenBank/DDBJ whole genome shotgun (WGS) entry which is preliminary data.</text>
</comment>
<dbReference type="RefSeq" id="WP_131838897.1">
    <property type="nucleotide sequence ID" value="NZ_SLWB01000005.1"/>
</dbReference>
<keyword evidence="8" id="KW-1185">Reference proteome</keyword>
<dbReference type="InterPro" id="IPR039425">
    <property type="entry name" value="RNA_pol_sigma-70-like"/>
</dbReference>
<accession>A0A4R2EKY9</accession>
<dbReference type="InterPro" id="IPR013325">
    <property type="entry name" value="RNA_pol_sigma_r2"/>
</dbReference>
<evidence type="ECO:0000259" key="5">
    <source>
        <dbReference type="Pfam" id="PF04542"/>
    </source>
</evidence>
<dbReference type="GO" id="GO:0016987">
    <property type="term" value="F:sigma factor activity"/>
    <property type="evidence" value="ECO:0007669"/>
    <property type="project" value="UniProtKB-KW"/>
</dbReference>
<sequence length="197" mass="23553">MEENSQLKDISDNRKIVEMLRNNDEESFDAVYRYYFQKLFAFACQYLSRDEAEEVVQETMVWLWENRDKLIAELNLKTLLFTIVKNKSLNKISHQKVKQKVHQEIVEKFDEQFSSPDFYLETELFELYQEALKKVPEEFRKTYEMHRNGNLTHKEIAEKLNVSPQLVNYHIGQVLKILRAELKDYLPIMVALGIIKL</sequence>
<feature type="domain" description="RNA polymerase sigma-70 region 2" evidence="5">
    <location>
        <begin position="32"/>
        <end position="95"/>
    </location>
</feature>
<evidence type="ECO:0000256" key="3">
    <source>
        <dbReference type="ARBA" id="ARBA00023082"/>
    </source>
</evidence>
<evidence type="ECO:0000313" key="8">
    <source>
        <dbReference type="Proteomes" id="UP000294830"/>
    </source>
</evidence>
<dbReference type="SUPFAM" id="SSF88659">
    <property type="entry name" value="Sigma3 and sigma4 domains of RNA polymerase sigma factors"/>
    <property type="match status" value="1"/>
</dbReference>
<comment type="similarity">
    <text evidence="1">Belongs to the sigma-70 factor family. ECF subfamily.</text>
</comment>
<proteinExistence type="inferred from homology"/>
<dbReference type="InterPro" id="IPR007627">
    <property type="entry name" value="RNA_pol_sigma70_r2"/>
</dbReference>
<dbReference type="SUPFAM" id="SSF88946">
    <property type="entry name" value="Sigma2 domain of RNA polymerase sigma factors"/>
    <property type="match status" value="1"/>
</dbReference>
<dbReference type="OrthoDB" id="1119198at2"/>
<evidence type="ECO:0000259" key="6">
    <source>
        <dbReference type="Pfam" id="PF08281"/>
    </source>
</evidence>
<evidence type="ECO:0000256" key="2">
    <source>
        <dbReference type="ARBA" id="ARBA00023015"/>
    </source>
</evidence>
<dbReference type="Gene3D" id="1.10.10.10">
    <property type="entry name" value="Winged helix-like DNA-binding domain superfamily/Winged helix DNA-binding domain"/>
    <property type="match status" value="1"/>
</dbReference>
<dbReference type="GO" id="GO:0006352">
    <property type="term" value="P:DNA-templated transcription initiation"/>
    <property type="evidence" value="ECO:0007669"/>
    <property type="project" value="InterPro"/>
</dbReference>
<dbReference type="EMBL" id="SLWB01000005">
    <property type="protein sequence ID" value="TCN68877.1"/>
    <property type="molecule type" value="Genomic_DNA"/>
</dbReference>
<name>A0A4R2EKY9_9BACT</name>
<dbReference type="NCBIfam" id="TIGR02985">
    <property type="entry name" value="Sig70_bacteroi1"/>
    <property type="match status" value="1"/>
</dbReference>
<dbReference type="AlphaFoldDB" id="A0A4R2EKY9"/>
<keyword evidence="3" id="KW-0731">Sigma factor</keyword>
<protein>
    <submittedName>
        <fullName evidence="7">RNA polymerase sigma-70 factor (ECF subfamily)</fullName>
    </submittedName>
</protein>
<dbReference type="NCBIfam" id="TIGR02937">
    <property type="entry name" value="sigma70-ECF"/>
    <property type="match status" value="1"/>
</dbReference>
<keyword evidence="2" id="KW-0805">Transcription regulation</keyword>
<feature type="domain" description="RNA polymerase sigma factor 70 region 4 type 2" evidence="6">
    <location>
        <begin position="127"/>
        <end position="176"/>
    </location>
</feature>